<dbReference type="CDD" id="cd10917">
    <property type="entry name" value="CE4_NodB_like_6s_7s"/>
    <property type="match status" value="1"/>
</dbReference>
<feature type="domain" description="NodB homology" evidence="2">
    <location>
        <begin position="23"/>
        <end position="240"/>
    </location>
</feature>
<name>A0A3S2XWZ3_9BURK</name>
<feature type="signal peptide" evidence="1">
    <location>
        <begin position="1"/>
        <end position="19"/>
    </location>
</feature>
<dbReference type="Pfam" id="PF01522">
    <property type="entry name" value="Polysacc_deac_1"/>
    <property type="match status" value="1"/>
</dbReference>
<dbReference type="InterPro" id="IPR002509">
    <property type="entry name" value="NODB_dom"/>
</dbReference>
<dbReference type="GO" id="GO:0016810">
    <property type="term" value="F:hydrolase activity, acting on carbon-nitrogen (but not peptide) bonds"/>
    <property type="evidence" value="ECO:0007669"/>
    <property type="project" value="InterPro"/>
</dbReference>
<dbReference type="RefSeq" id="WP_127681560.1">
    <property type="nucleotide sequence ID" value="NZ_SACM01000001.1"/>
</dbReference>
<dbReference type="Proteomes" id="UP000288587">
    <property type="component" value="Unassembled WGS sequence"/>
</dbReference>
<evidence type="ECO:0000313" key="4">
    <source>
        <dbReference type="Proteomes" id="UP000288587"/>
    </source>
</evidence>
<accession>A0A3S2XWZ3</accession>
<sequence>MRRALAALVAVVGMATAHAACQRPVYLTFDTGHMGVAPLVAQVLQEEGVSATFFLADEPTQDGGSSLDERWAPWWRRLASQGHDFGSHTWAHDIWVADLPDGRMRFKTQAGRQVPRFRTLDAAEYCTELKRSAERFEAMTGRRMGRVFRAPGGKTSPRLLAAAQACGYTHVGWTPAGFLGDELPSESHPNAMLLDQALRRVREGDVLLAHLGIWSRRDPWAPSVLKPLVQGLKARGLCFAPLREHPRFGPALTAP</sequence>
<dbReference type="InterPro" id="IPR011330">
    <property type="entry name" value="Glyco_hydro/deAcase_b/a-brl"/>
</dbReference>
<dbReference type="InterPro" id="IPR050248">
    <property type="entry name" value="Polysacc_deacetylase_ArnD"/>
</dbReference>
<dbReference type="AlphaFoldDB" id="A0A3S2XWZ3"/>
<dbReference type="SUPFAM" id="SSF88713">
    <property type="entry name" value="Glycoside hydrolase/deacetylase"/>
    <property type="match status" value="1"/>
</dbReference>
<gene>
    <name evidence="3" type="ORF">EOD73_05370</name>
</gene>
<dbReference type="EMBL" id="SACM01000001">
    <property type="protein sequence ID" value="RVT88412.1"/>
    <property type="molecule type" value="Genomic_DNA"/>
</dbReference>
<dbReference type="OrthoDB" id="9812065at2"/>
<evidence type="ECO:0000256" key="1">
    <source>
        <dbReference type="SAM" id="SignalP"/>
    </source>
</evidence>
<dbReference type="GO" id="GO:0005975">
    <property type="term" value="P:carbohydrate metabolic process"/>
    <property type="evidence" value="ECO:0007669"/>
    <property type="project" value="InterPro"/>
</dbReference>
<evidence type="ECO:0000259" key="2">
    <source>
        <dbReference type="PROSITE" id="PS51677"/>
    </source>
</evidence>
<organism evidence="3 4">
    <name type="scientific">Inhella crocodyli</name>
    <dbReference type="NCBI Taxonomy" id="2499851"/>
    <lineage>
        <taxon>Bacteria</taxon>
        <taxon>Pseudomonadati</taxon>
        <taxon>Pseudomonadota</taxon>
        <taxon>Betaproteobacteria</taxon>
        <taxon>Burkholderiales</taxon>
        <taxon>Sphaerotilaceae</taxon>
        <taxon>Inhella</taxon>
    </lineage>
</organism>
<keyword evidence="4" id="KW-1185">Reference proteome</keyword>
<dbReference type="PROSITE" id="PS51677">
    <property type="entry name" value="NODB"/>
    <property type="match status" value="1"/>
</dbReference>
<evidence type="ECO:0000313" key="3">
    <source>
        <dbReference type="EMBL" id="RVT88412.1"/>
    </source>
</evidence>
<keyword evidence="1" id="KW-0732">Signal</keyword>
<comment type="caution">
    <text evidence="3">The sequence shown here is derived from an EMBL/GenBank/DDBJ whole genome shotgun (WGS) entry which is preliminary data.</text>
</comment>
<feature type="chain" id="PRO_5018632247" evidence="1">
    <location>
        <begin position="20"/>
        <end position="255"/>
    </location>
</feature>
<proteinExistence type="predicted"/>
<dbReference type="PANTHER" id="PTHR10587">
    <property type="entry name" value="GLYCOSYL TRANSFERASE-RELATED"/>
    <property type="match status" value="1"/>
</dbReference>
<reference evidence="3 4" key="1">
    <citation type="submission" date="2019-01" db="EMBL/GenBank/DDBJ databases">
        <authorList>
            <person name="Chen W.-M."/>
        </authorList>
    </citation>
    <scope>NUCLEOTIDE SEQUENCE [LARGE SCALE GENOMIC DNA]</scope>
    <source>
        <strain evidence="3 4">CCP-18</strain>
    </source>
</reference>
<dbReference type="Gene3D" id="3.20.20.370">
    <property type="entry name" value="Glycoside hydrolase/deacetylase"/>
    <property type="match status" value="1"/>
</dbReference>
<protein>
    <submittedName>
        <fullName evidence="3">Polysaccharide deacetylase family protein</fullName>
    </submittedName>
</protein>
<dbReference type="PANTHER" id="PTHR10587:SF137">
    <property type="entry name" value="4-DEOXY-4-FORMAMIDO-L-ARABINOSE-PHOSPHOUNDECAPRENOL DEFORMYLASE ARND-RELATED"/>
    <property type="match status" value="1"/>
</dbReference>